<comment type="similarity">
    <text evidence="7">Belongs to the binding-protein-dependent transport system permease family.</text>
</comment>
<evidence type="ECO:0000313" key="10">
    <source>
        <dbReference type="Proteomes" id="UP000251211"/>
    </source>
</evidence>
<accession>A0AB38FPI4</accession>
<protein>
    <submittedName>
        <fullName evidence="9">Glutamate transport system permease GluD</fullName>
    </submittedName>
</protein>
<evidence type="ECO:0000256" key="4">
    <source>
        <dbReference type="ARBA" id="ARBA00022692"/>
    </source>
</evidence>
<dbReference type="AlphaFoldDB" id="A0AB38FPI4"/>
<dbReference type="GO" id="GO:0022857">
    <property type="term" value="F:transmembrane transporter activity"/>
    <property type="evidence" value="ECO:0007669"/>
    <property type="project" value="InterPro"/>
</dbReference>
<dbReference type="PROSITE" id="PS50928">
    <property type="entry name" value="ABC_TM1"/>
    <property type="match status" value="1"/>
</dbReference>
<feature type="transmembrane region" description="Helical" evidence="7">
    <location>
        <begin position="236"/>
        <end position="256"/>
    </location>
</feature>
<keyword evidence="2 7" id="KW-0813">Transport</keyword>
<dbReference type="Gene3D" id="1.10.3720.10">
    <property type="entry name" value="MetI-like"/>
    <property type="match status" value="1"/>
</dbReference>
<dbReference type="NCBIfam" id="TIGR01726">
    <property type="entry name" value="HEQRo_perm_3TM"/>
    <property type="match status" value="1"/>
</dbReference>
<organism evidence="9 10">
    <name type="scientific">Rhodococcus wratislaviensis</name>
    <name type="common">Tsukamurella wratislaviensis</name>
    <dbReference type="NCBI Taxonomy" id="44752"/>
    <lineage>
        <taxon>Bacteria</taxon>
        <taxon>Bacillati</taxon>
        <taxon>Actinomycetota</taxon>
        <taxon>Actinomycetes</taxon>
        <taxon>Mycobacteriales</taxon>
        <taxon>Nocardiaceae</taxon>
        <taxon>Rhodococcus</taxon>
    </lineage>
</organism>
<feature type="transmembrane region" description="Helical" evidence="7">
    <location>
        <begin position="59"/>
        <end position="90"/>
    </location>
</feature>
<dbReference type="InterPro" id="IPR000515">
    <property type="entry name" value="MetI-like"/>
</dbReference>
<dbReference type="InterPro" id="IPR010065">
    <property type="entry name" value="AA_ABC_transptr_permease_3TM"/>
</dbReference>
<comment type="caution">
    <text evidence="9">The sequence shown here is derived from an EMBL/GenBank/DDBJ whole genome shotgun (WGS) entry which is preliminary data.</text>
</comment>
<keyword evidence="5 7" id="KW-1133">Transmembrane helix</keyword>
<evidence type="ECO:0000256" key="1">
    <source>
        <dbReference type="ARBA" id="ARBA00004651"/>
    </source>
</evidence>
<dbReference type="CDD" id="cd06261">
    <property type="entry name" value="TM_PBP2"/>
    <property type="match status" value="1"/>
</dbReference>
<gene>
    <name evidence="9" type="primary">artQ_1</name>
    <name evidence="9" type="ORF">NCTC13229_06934</name>
</gene>
<dbReference type="PANTHER" id="PTHR30614:SF21">
    <property type="entry name" value="AMINO ACID ABC TRANSPORTER PERMEASE"/>
    <property type="match status" value="1"/>
</dbReference>
<keyword evidence="4 7" id="KW-0812">Transmembrane</keyword>
<evidence type="ECO:0000313" key="9">
    <source>
        <dbReference type="EMBL" id="SPZ43399.1"/>
    </source>
</evidence>
<feature type="transmembrane region" description="Helical" evidence="7">
    <location>
        <begin position="20"/>
        <end position="39"/>
    </location>
</feature>
<sequence length="265" mass="28687">MTTTLFEIPGPIERRRIRAWTVGGAVPIVALVILAVTVLTDAGLFAPDSWAVLARPDLLIALMGGVGATLKVAVFSVVLSLVFGLLLALGRMSHRDWINRPARIWVQALRGLPELLLVFFIYLGVPAATGFNISTFWALVIGLVLYESTSMAEVFRGGFLALPRGQSEAAHALGLRTVKTLRFVLLPQVVRQVLPSLVSEMVRVTKASSLGFVIGYTDLLLTGELAIEYLGGEYAAPIFAAVAALYVCICLLLTRLSKLLSERLR</sequence>
<dbReference type="PANTHER" id="PTHR30614">
    <property type="entry name" value="MEMBRANE COMPONENT OF AMINO ACID ABC TRANSPORTER"/>
    <property type="match status" value="1"/>
</dbReference>
<dbReference type="GO" id="GO:0043190">
    <property type="term" value="C:ATP-binding cassette (ABC) transporter complex"/>
    <property type="evidence" value="ECO:0007669"/>
    <property type="project" value="InterPro"/>
</dbReference>
<comment type="subcellular location">
    <subcellularLocation>
        <location evidence="1 7">Cell membrane</location>
        <topology evidence="1 7">Multi-pass membrane protein</topology>
    </subcellularLocation>
</comment>
<evidence type="ECO:0000256" key="7">
    <source>
        <dbReference type="RuleBase" id="RU363032"/>
    </source>
</evidence>
<dbReference type="RefSeq" id="WP_037243137.1">
    <property type="nucleotide sequence ID" value="NZ_QTTP01000001.1"/>
</dbReference>
<dbReference type="InterPro" id="IPR035906">
    <property type="entry name" value="MetI-like_sf"/>
</dbReference>
<evidence type="ECO:0000256" key="3">
    <source>
        <dbReference type="ARBA" id="ARBA00022475"/>
    </source>
</evidence>
<keyword evidence="3" id="KW-1003">Cell membrane</keyword>
<dbReference type="GO" id="GO:0006865">
    <property type="term" value="P:amino acid transport"/>
    <property type="evidence" value="ECO:0007669"/>
    <property type="project" value="TreeGrafter"/>
</dbReference>
<name>A0AB38FPI4_RHOWR</name>
<dbReference type="Pfam" id="PF00528">
    <property type="entry name" value="BPD_transp_1"/>
    <property type="match status" value="1"/>
</dbReference>
<dbReference type="SUPFAM" id="SSF161098">
    <property type="entry name" value="MetI-like"/>
    <property type="match status" value="1"/>
</dbReference>
<evidence type="ECO:0000259" key="8">
    <source>
        <dbReference type="PROSITE" id="PS50928"/>
    </source>
</evidence>
<proteinExistence type="inferred from homology"/>
<evidence type="ECO:0000256" key="5">
    <source>
        <dbReference type="ARBA" id="ARBA00022989"/>
    </source>
</evidence>
<feature type="domain" description="ABC transmembrane type-1" evidence="8">
    <location>
        <begin position="66"/>
        <end position="257"/>
    </location>
</feature>
<dbReference type="EMBL" id="UAUI01000029">
    <property type="protein sequence ID" value="SPZ43399.1"/>
    <property type="molecule type" value="Genomic_DNA"/>
</dbReference>
<feature type="transmembrane region" description="Helical" evidence="7">
    <location>
        <begin position="129"/>
        <end position="146"/>
    </location>
</feature>
<evidence type="ECO:0000256" key="2">
    <source>
        <dbReference type="ARBA" id="ARBA00022448"/>
    </source>
</evidence>
<evidence type="ECO:0000256" key="6">
    <source>
        <dbReference type="ARBA" id="ARBA00023136"/>
    </source>
</evidence>
<reference evidence="9 10" key="1">
    <citation type="submission" date="2018-06" db="EMBL/GenBank/DDBJ databases">
        <authorList>
            <consortium name="Pathogen Informatics"/>
            <person name="Doyle S."/>
        </authorList>
    </citation>
    <scope>NUCLEOTIDE SEQUENCE [LARGE SCALE GENOMIC DNA]</scope>
    <source>
        <strain evidence="9 10">NCTC13229</strain>
    </source>
</reference>
<dbReference type="InterPro" id="IPR043429">
    <property type="entry name" value="ArtM/GltK/GlnP/TcyL/YhdX-like"/>
</dbReference>
<keyword evidence="6 7" id="KW-0472">Membrane</keyword>
<dbReference type="Proteomes" id="UP000251211">
    <property type="component" value="Unassembled WGS sequence"/>
</dbReference>